<dbReference type="EnsemblMetazoa" id="XM_008215937">
    <property type="protein sequence ID" value="XP_008214159"/>
    <property type="gene ID" value="LOC103317577"/>
</dbReference>
<sequence>MEHEIGWPILHSVKSRDKRLSKGPLVDGFCVLENNEKVVLQSHGYYWHGCVRCYTDGRDLPIVNGESMDERYERTLRVSGKIRRHRYRLIEKRECDFDREYSENEQMMTYIKEVTKDWHTPLNPPDAFFGGRTGNTIKSYNICKNEKIKYVDVCSLYRTFANAGRYPVGDPKLYVGEVECARIVGPDNNISQIDGLLMCEVLPLRNLYLPILPVKMHNKLLFPLCRSYAASMCQEDCKHEVVNARIFVGTWVADELRNA</sequence>
<comment type="similarity">
    <text evidence="1">Belongs to the DNA polymerase type-B family.</text>
</comment>
<dbReference type="OrthoDB" id="7550162at2759"/>
<proteinExistence type="inferred from homology"/>
<accession>A0A7M7HF62</accession>
<dbReference type="SUPFAM" id="SSF56672">
    <property type="entry name" value="DNA/RNA polymerases"/>
    <property type="match status" value="1"/>
</dbReference>
<evidence type="ECO:0000259" key="9">
    <source>
        <dbReference type="Pfam" id="PF03175"/>
    </source>
</evidence>
<dbReference type="PANTHER" id="PTHR33568">
    <property type="entry name" value="DNA POLYMERASE"/>
    <property type="match status" value="1"/>
</dbReference>
<evidence type="ECO:0000256" key="5">
    <source>
        <dbReference type="ARBA" id="ARBA00022705"/>
    </source>
</evidence>
<keyword evidence="4" id="KW-0548">Nucleotidyltransferase</keyword>
<evidence type="ECO:0000256" key="2">
    <source>
        <dbReference type="ARBA" id="ARBA00012417"/>
    </source>
</evidence>
<dbReference type="KEGG" id="nvi:103317577"/>
<name>A0A7M7HF62_NASVI</name>
<dbReference type="InterPro" id="IPR004868">
    <property type="entry name" value="DNA-dir_DNA_pol_B_mt/vir"/>
</dbReference>
<evidence type="ECO:0000313" key="11">
    <source>
        <dbReference type="Proteomes" id="UP000002358"/>
    </source>
</evidence>
<evidence type="ECO:0000256" key="4">
    <source>
        <dbReference type="ARBA" id="ARBA00022695"/>
    </source>
</evidence>
<evidence type="ECO:0000256" key="7">
    <source>
        <dbReference type="ARBA" id="ARBA00023125"/>
    </source>
</evidence>
<keyword evidence="6" id="KW-0239">DNA-directed DNA polymerase</keyword>
<comment type="catalytic activity">
    <reaction evidence="8">
        <text>DNA(n) + a 2'-deoxyribonucleoside 5'-triphosphate = DNA(n+1) + diphosphate</text>
        <dbReference type="Rhea" id="RHEA:22508"/>
        <dbReference type="Rhea" id="RHEA-COMP:17339"/>
        <dbReference type="Rhea" id="RHEA-COMP:17340"/>
        <dbReference type="ChEBI" id="CHEBI:33019"/>
        <dbReference type="ChEBI" id="CHEBI:61560"/>
        <dbReference type="ChEBI" id="CHEBI:173112"/>
        <dbReference type="EC" id="2.7.7.7"/>
    </reaction>
</comment>
<dbReference type="GeneID" id="103317577"/>
<dbReference type="Pfam" id="PF03175">
    <property type="entry name" value="DNA_pol_B_2"/>
    <property type="match status" value="1"/>
</dbReference>
<feature type="domain" description="DNA-directed DNA polymerase family B mitochondria/virus" evidence="9">
    <location>
        <begin position="127"/>
        <end position="224"/>
    </location>
</feature>
<evidence type="ECO:0000313" key="10">
    <source>
        <dbReference type="EnsemblMetazoa" id="XP_008214159"/>
    </source>
</evidence>
<dbReference type="InterPro" id="IPR043502">
    <property type="entry name" value="DNA/RNA_pol_sf"/>
</dbReference>
<dbReference type="GO" id="GO:0003677">
    <property type="term" value="F:DNA binding"/>
    <property type="evidence" value="ECO:0007669"/>
    <property type="project" value="UniProtKB-KW"/>
</dbReference>
<dbReference type="InParanoid" id="A0A7M7HF62"/>
<dbReference type="GO" id="GO:0006260">
    <property type="term" value="P:DNA replication"/>
    <property type="evidence" value="ECO:0007669"/>
    <property type="project" value="UniProtKB-KW"/>
</dbReference>
<dbReference type="PANTHER" id="PTHR33568:SF3">
    <property type="entry name" value="DNA-DIRECTED DNA POLYMERASE"/>
    <property type="match status" value="1"/>
</dbReference>
<organism evidence="10 11">
    <name type="scientific">Nasonia vitripennis</name>
    <name type="common">Parasitic wasp</name>
    <dbReference type="NCBI Taxonomy" id="7425"/>
    <lineage>
        <taxon>Eukaryota</taxon>
        <taxon>Metazoa</taxon>
        <taxon>Ecdysozoa</taxon>
        <taxon>Arthropoda</taxon>
        <taxon>Hexapoda</taxon>
        <taxon>Insecta</taxon>
        <taxon>Pterygota</taxon>
        <taxon>Neoptera</taxon>
        <taxon>Endopterygota</taxon>
        <taxon>Hymenoptera</taxon>
        <taxon>Apocrita</taxon>
        <taxon>Proctotrupomorpha</taxon>
        <taxon>Chalcidoidea</taxon>
        <taxon>Pteromalidae</taxon>
        <taxon>Pteromalinae</taxon>
        <taxon>Nasonia</taxon>
    </lineage>
</organism>
<evidence type="ECO:0000256" key="1">
    <source>
        <dbReference type="ARBA" id="ARBA00005755"/>
    </source>
</evidence>
<dbReference type="EC" id="2.7.7.7" evidence="2"/>
<dbReference type="RefSeq" id="XP_008214159.1">
    <property type="nucleotide sequence ID" value="XM_008215937.1"/>
</dbReference>
<dbReference type="GO" id="GO:0003887">
    <property type="term" value="F:DNA-directed DNA polymerase activity"/>
    <property type="evidence" value="ECO:0007669"/>
    <property type="project" value="UniProtKB-KW"/>
</dbReference>
<keyword evidence="5" id="KW-0235">DNA replication</keyword>
<dbReference type="GO" id="GO:0000166">
    <property type="term" value="F:nucleotide binding"/>
    <property type="evidence" value="ECO:0007669"/>
    <property type="project" value="InterPro"/>
</dbReference>
<protein>
    <recommendedName>
        <fullName evidence="2">DNA-directed DNA polymerase</fullName>
        <ecNumber evidence="2">2.7.7.7</ecNumber>
    </recommendedName>
</protein>
<keyword evidence="11" id="KW-1185">Reference proteome</keyword>
<dbReference type="Gene3D" id="3.40.960.10">
    <property type="entry name" value="VSR Endonuclease"/>
    <property type="match status" value="1"/>
</dbReference>
<dbReference type="Proteomes" id="UP000002358">
    <property type="component" value="Unassembled WGS sequence"/>
</dbReference>
<evidence type="ECO:0000256" key="3">
    <source>
        <dbReference type="ARBA" id="ARBA00022679"/>
    </source>
</evidence>
<keyword evidence="7" id="KW-0238">DNA-binding</keyword>
<dbReference type="AlphaFoldDB" id="A0A7M7HF62"/>
<reference evidence="10" key="1">
    <citation type="submission" date="2021-01" db="UniProtKB">
        <authorList>
            <consortium name="EnsemblMetazoa"/>
        </authorList>
    </citation>
    <scope>IDENTIFICATION</scope>
</reference>
<evidence type="ECO:0000256" key="6">
    <source>
        <dbReference type="ARBA" id="ARBA00022932"/>
    </source>
</evidence>
<evidence type="ECO:0000256" key="8">
    <source>
        <dbReference type="ARBA" id="ARBA00049244"/>
    </source>
</evidence>
<keyword evidence="3" id="KW-0808">Transferase</keyword>